<feature type="transmembrane region" description="Helical" evidence="1">
    <location>
        <begin position="32"/>
        <end position="51"/>
    </location>
</feature>
<keyword evidence="3" id="KW-1185">Reference proteome</keyword>
<dbReference type="Proteomes" id="UP000078368">
    <property type="component" value="Unassembled WGS sequence"/>
</dbReference>
<gene>
    <name evidence="2" type="ORF">A4H34_08980</name>
</gene>
<comment type="caution">
    <text evidence="2">The sequence shown here is derived from an EMBL/GenBank/DDBJ whole genome shotgun (WGS) entry which is preliminary data.</text>
</comment>
<dbReference type="InterPro" id="IPR025445">
    <property type="entry name" value="DUF4191"/>
</dbReference>
<sequence>MAKDKNGKKPKKQRWYKVIGEAYKITKRSYPWVGWALLGAAALGLLVGIVLTIVLGGFFWIVFGVMLAFILPMITLVRLVRRASYGQIDGMPGAVSAVLDNIGRGWNVTTEPVRFNARTQDLLFRAVGRAGIVLVTEGPTQRVRNLVAEEKRALKRVAPNTPIHVINVGNDDDQTKLMALEKEMRKFPKAITSQEVAALSNRLDALNSKALPIPKGIDPAKARANRRALRGN</sequence>
<dbReference type="Pfam" id="PF13829">
    <property type="entry name" value="DUF4191"/>
    <property type="match status" value="1"/>
</dbReference>
<dbReference type="OrthoDB" id="8479889at2"/>
<accession>A0A179B1H6</accession>
<keyword evidence="1" id="KW-0812">Transmembrane</keyword>
<dbReference type="STRING" id="1823756.A4H34_08980"/>
<organism evidence="2 3">
    <name type="scientific">Peptidiphaga gingivicola</name>
    <dbReference type="NCBI Taxonomy" id="2741497"/>
    <lineage>
        <taxon>Bacteria</taxon>
        <taxon>Bacillati</taxon>
        <taxon>Actinomycetota</taxon>
        <taxon>Actinomycetes</taxon>
        <taxon>Actinomycetales</taxon>
        <taxon>Actinomycetaceae</taxon>
        <taxon>Peptidiphaga</taxon>
    </lineage>
</organism>
<evidence type="ECO:0000313" key="3">
    <source>
        <dbReference type="Proteomes" id="UP000078368"/>
    </source>
</evidence>
<dbReference type="EMBL" id="LVZK01000003">
    <property type="protein sequence ID" value="OAP85235.1"/>
    <property type="molecule type" value="Genomic_DNA"/>
</dbReference>
<keyword evidence="1" id="KW-0472">Membrane</keyword>
<evidence type="ECO:0000256" key="1">
    <source>
        <dbReference type="SAM" id="Phobius"/>
    </source>
</evidence>
<protein>
    <recommendedName>
        <fullName evidence="4">DUF4191 domain-containing protein</fullName>
    </recommendedName>
</protein>
<dbReference type="RefSeq" id="WP_009199711.1">
    <property type="nucleotide sequence ID" value="NZ_LVZK01000003.1"/>
</dbReference>
<dbReference type="AlphaFoldDB" id="A0A179B1H6"/>
<proteinExistence type="predicted"/>
<name>A0A179B1H6_9ACTO</name>
<feature type="transmembrane region" description="Helical" evidence="1">
    <location>
        <begin position="57"/>
        <end position="77"/>
    </location>
</feature>
<keyword evidence="1" id="KW-1133">Transmembrane helix</keyword>
<evidence type="ECO:0008006" key="4">
    <source>
        <dbReference type="Google" id="ProtNLM"/>
    </source>
</evidence>
<reference evidence="2 3" key="1">
    <citation type="submission" date="2016-04" db="EMBL/GenBank/DDBJ databases">
        <title>Peptidophaga gingivicola gen. nov., sp. nov., isolated from human subgingival plaque.</title>
        <authorList>
            <person name="Beall C.J."/>
            <person name="Mokrzan E.M."/>
            <person name="Griffen A.L."/>
            <person name="Leys E.J."/>
        </authorList>
    </citation>
    <scope>NUCLEOTIDE SEQUENCE [LARGE SCALE GENOMIC DNA]</scope>
    <source>
        <strain evidence="2 3">BA112</strain>
    </source>
</reference>
<evidence type="ECO:0000313" key="2">
    <source>
        <dbReference type="EMBL" id="OAP85235.1"/>
    </source>
</evidence>